<comment type="caution">
    <text evidence="1">The sequence shown here is derived from an EMBL/GenBank/DDBJ whole genome shotgun (WGS) entry which is preliminary data.</text>
</comment>
<organism evidence="1 2">
    <name type="scientific">Paenibacillus prosopidis</name>
    <dbReference type="NCBI Taxonomy" id="630520"/>
    <lineage>
        <taxon>Bacteria</taxon>
        <taxon>Bacillati</taxon>
        <taxon>Bacillota</taxon>
        <taxon>Bacilli</taxon>
        <taxon>Bacillales</taxon>
        <taxon>Paenibacillaceae</taxon>
        <taxon>Paenibacillus</taxon>
    </lineage>
</organism>
<evidence type="ECO:0000313" key="2">
    <source>
        <dbReference type="Proteomes" id="UP000252415"/>
    </source>
</evidence>
<dbReference type="RefSeq" id="WP_114380192.1">
    <property type="nucleotide sequence ID" value="NZ_QPJD01000006.1"/>
</dbReference>
<dbReference type="Proteomes" id="UP000252415">
    <property type="component" value="Unassembled WGS sequence"/>
</dbReference>
<dbReference type="AlphaFoldDB" id="A0A368W3S8"/>
<dbReference type="EMBL" id="QPJD01000006">
    <property type="protein sequence ID" value="RCW48616.1"/>
    <property type="molecule type" value="Genomic_DNA"/>
</dbReference>
<evidence type="ECO:0000313" key="1">
    <source>
        <dbReference type="EMBL" id="RCW48616.1"/>
    </source>
</evidence>
<name>A0A368W3S8_9BACL</name>
<dbReference type="OrthoDB" id="9939148at2"/>
<gene>
    <name evidence="1" type="ORF">DFP97_106320</name>
</gene>
<accession>A0A368W3S8</accession>
<protein>
    <submittedName>
        <fullName evidence="1">Uncharacterized protein</fullName>
    </submittedName>
</protein>
<sequence length="104" mass="12471">MKVNKKHRFLFFTVISIFIIFFISVNAIENYHNNKKTILFVNGVENITEYQRDSLNVDSIANGYWDDKKYNYNTNHKYILIKLKTWKVIISTDNIDEIIEFTNK</sequence>
<reference evidence="1 2" key="1">
    <citation type="submission" date="2018-07" db="EMBL/GenBank/DDBJ databases">
        <title>Genomic Encyclopedia of Type Strains, Phase III (KMG-III): the genomes of soil and plant-associated and newly described type strains.</title>
        <authorList>
            <person name="Whitman W."/>
        </authorList>
    </citation>
    <scope>NUCLEOTIDE SEQUENCE [LARGE SCALE GENOMIC DNA]</scope>
    <source>
        <strain evidence="1 2">CECT 7506</strain>
    </source>
</reference>
<proteinExistence type="predicted"/>
<keyword evidence="2" id="KW-1185">Reference proteome</keyword>